<dbReference type="CDD" id="cd09917">
    <property type="entry name" value="F-box_SF"/>
    <property type="match status" value="1"/>
</dbReference>
<dbReference type="PANTHER" id="PTHR31006">
    <property type="entry name" value="F-BOX DOMAIN-CONTAINING PROTEIN-RELATED-RELATED"/>
    <property type="match status" value="1"/>
</dbReference>
<dbReference type="SUPFAM" id="SSF81383">
    <property type="entry name" value="F-box domain"/>
    <property type="match status" value="1"/>
</dbReference>
<proteinExistence type="predicted"/>
<dbReference type="Pfam" id="PF00646">
    <property type="entry name" value="F-box"/>
    <property type="match status" value="1"/>
</dbReference>
<dbReference type="InterPro" id="IPR036047">
    <property type="entry name" value="F-box-like_dom_sf"/>
</dbReference>
<dbReference type="EMBL" id="PDUG01000004">
    <property type="protein sequence ID" value="PIC33956.1"/>
    <property type="molecule type" value="Genomic_DNA"/>
</dbReference>
<dbReference type="InterPro" id="IPR042317">
    <property type="entry name" value="She-1-like"/>
</dbReference>
<name>A0A2G5U3Z8_9PELO</name>
<organism evidence="2 3">
    <name type="scientific">Caenorhabditis nigoni</name>
    <dbReference type="NCBI Taxonomy" id="1611254"/>
    <lineage>
        <taxon>Eukaryota</taxon>
        <taxon>Metazoa</taxon>
        <taxon>Ecdysozoa</taxon>
        <taxon>Nematoda</taxon>
        <taxon>Chromadorea</taxon>
        <taxon>Rhabditida</taxon>
        <taxon>Rhabditina</taxon>
        <taxon>Rhabditomorpha</taxon>
        <taxon>Rhabditoidea</taxon>
        <taxon>Rhabditidae</taxon>
        <taxon>Peloderinae</taxon>
        <taxon>Caenorhabditis</taxon>
    </lineage>
</organism>
<gene>
    <name evidence="2" type="primary">Cni-R13A1.10</name>
    <name evidence="2" type="synonym">Cnig_chr_IV.g13750</name>
    <name evidence="2" type="ORF">B9Z55_013750</name>
</gene>
<dbReference type="AlphaFoldDB" id="A0A2G5U3Z8"/>
<dbReference type="OrthoDB" id="5807199at2759"/>
<feature type="domain" description="F-box" evidence="1">
    <location>
        <begin position="20"/>
        <end position="53"/>
    </location>
</feature>
<evidence type="ECO:0000259" key="1">
    <source>
        <dbReference type="Pfam" id="PF00646"/>
    </source>
</evidence>
<dbReference type="InterPro" id="IPR001810">
    <property type="entry name" value="F-box_dom"/>
</dbReference>
<keyword evidence="3" id="KW-1185">Reference proteome</keyword>
<evidence type="ECO:0000313" key="3">
    <source>
        <dbReference type="Proteomes" id="UP000230233"/>
    </source>
</evidence>
<evidence type="ECO:0000313" key="2">
    <source>
        <dbReference type="EMBL" id="PIC33956.1"/>
    </source>
</evidence>
<comment type="caution">
    <text evidence="2">The sequence shown here is derived from an EMBL/GenBank/DDBJ whole genome shotgun (WGS) entry which is preliminary data.</text>
</comment>
<accession>A0A2G5U3Z8</accession>
<reference evidence="3" key="1">
    <citation type="submission" date="2017-10" db="EMBL/GenBank/DDBJ databases">
        <title>Rapid genome shrinkage in a self-fertile nematode reveals novel sperm competition proteins.</title>
        <authorList>
            <person name="Yin D."/>
            <person name="Schwarz E.M."/>
            <person name="Thomas C.G."/>
            <person name="Felde R.L."/>
            <person name="Korf I.F."/>
            <person name="Cutter A.D."/>
            <person name="Schartner C.M."/>
            <person name="Ralston E.J."/>
            <person name="Meyer B.J."/>
            <person name="Haag E.S."/>
        </authorList>
    </citation>
    <scope>NUCLEOTIDE SEQUENCE [LARGE SCALE GENOMIC DNA]</scope>
    <source>
        <strain evidence="3">JU1422</strain>
    </source>
</reference>
<sequence>MGQMNTLSRKIGQKFQMRLDQLAPEILHEIFSNLSYRERLPAKLCSKALNAAATGAPLALGKVSFMEYFDEFDEANQGVSIVLRTDEFEMNFNSPGYKSKDTLMDVYIQNARRRHNTETIENQEIRDVARKYLRKLILPTNVSCDSFETNYRYTANFLENSEIIKTKKFRVLKSGKPQNAGFIHGWLPHLKPSNLRDIAVYKSDEDFSFVGFENGLSSLNTLHVLQRSSLNDNVLLSLKALDIEMEQAEITANGINTLIQRWTGQSVPRGSRFVYYYVAPTGRFPIQQLVQNIHNVSLWTENKAFIPIGSDRILIVYVDSKAVHVECFKK</sequence>
<protein>
    <recommendedName>
        <fullName evidence="1">F-box domain-containing protein</fullName>
    </recommendedName>
</protein>
<dbReference type="Proteomes" id="UP000230233">
    <property type="component" value="Chromosome IV"/>
</dbReference>
<dbReference type="PANTHER" id="PTHR31006:SF18">
    <property type="entry name" value="F-BOX DOMAIN-CONTAINING PROTEIN"/>
    <property type="match status" value="1"/>
</dbReference>